<comment type="caution">
    <text evidence="1">The sequence shown here is derived from an EMBL/GenBank/DDBJ whole genome shotgun (WGS) entry which is preliminary data.</text>
</comment>
<organism evidence="1 2">
    <name type="scientific">Candidatus Woesebacteria bacterium RIFOXYD1_FULL_43_18</name>
    <dbReference type="NCBI Taxonomy" id="1802551"/>
    <lineage>
        <taxon>Bacteria</taxon>
        <taxon>Candidatus Woeseibacteriota</taxon>
    </lineage>
</organism>
<protein>
    <submittedName>
        <fullName evidence="1">Uncharacterized protein</fullName>
    </submittedName>
</protein>
<sequence>MRISRRVLFVLLVAVFLAAFVFLSDSLTRKADAASLSGAKVTLANSRLSYKAGVATGSSGSSVVTIDNSSQPDINTGHLFPGDVLCFTDAGQNGCIGSKSYTVASVIDGTTFNLTSTLTNNLDTSGYAVATQSGQWTVSFTTVAAVPVGGSILITIPEADGVSAVQSNNGIPDSGSSVALSGFDLNSLAAGGISITGCTPANWSTPVVTVGDGTTNHTISIPRVTADCTGGTAIVVTLGTGTPYIVNPAPYIGHTQGISDVYGVTVQTKDAGDNVVDSAIPRAAAVEAVLISASVDESLSLTVDFVTAATLYNGGVEGVCGTIPALSDARTTTVTSVPWGTITQPNHFLYAAQKLTVSTNAATGYVVTFEENDQMGRNGNTCTGTSPSAGDYTFGAGTCIRDTTCNGSCSESVMGDWQNATSYPGLGYSLASASGTDAPFFYNQGGGSTWYAKQLADKTQGGETAQTIMSNGAPVSGSAVYVCYKFTIPGTQPAGYYYNIGKYTTTSTF</sequence>
<dbReference type="EMBL" id="MGIL01000022">
    <property type="protein sequence ID" value="OGM87736.1"/>
    <property type="molecule type" value="Genomic_DNA"/>
</dbReference>
<name>A0A1F8DH60_9BACT</name>
<evidence type="ECO:0000313" key="2">
    <source>
        <dbReference type="Proteomes" id="UP000177596"/>
    </source>
</evidence>
<dbReference type="AlphaFoldDB" id="A0A1F8DH60"/>
<gene>
    <name evidence="1" type="ORF">A2573_00520</name>
</gene>
<proteinExistence type="predicted"/>
<accession>A0A1F8DH60</accession>
<evidence type="ECO:0000313" key="1">
    <source>
        <dbReference type="EMBL" id="OGM87736.1"/>
    </source>
</evidence>
<dbReference type="Proteomes" id="UP000177596">
    <property type="component" value="Unassembled WGS sequence"/>
</dbReference>
<reference evidence="1 2" key="1">
    <citation type="journal article" date="2016" name="Nat. Commun.">
        <title>Thousands of microbial genomes shed light on interconnected biogeochemical processes in an aquifer system.</title>
        <authorList>
            <person name="Anantharaman K."/>
            <person name="Brown C.T."/>
            <person name="Hug L.A."/>
            <person name="Sharon I."/>
            <person name="Castelle C.J."/>
            <person name="Probst A.J."/>
            <person name="Thomas B.C."/>
            <person name="Singh A."/>
            <person name="Wilkins M.J."/>
            <person name="Karaoz U."/>
            <person name="Brodie E.L."/>
            <person name="Williams K.H."/>
            <person name="Hubbard S.S."/>
            <person name="Banfield J.F."/>
        </authorList>
    </citation>
    <scope>NUCLEOTIDE SEQUENCE [LARGE SCALE GENOMIC DNA]</scope>
</reference>